<sequence>MLKENALREALPFGKPSKSLNIPGFLKRYGLLILVIGSFLFTLTVPIVLLISKPNYEVHALMRIDPVIPSLITKSDDPSIINYYQDYANTQSRRMMDFEILKKTVEKLSPDEKASILPATLPSDKCARILGFIIKVNTIPGTHLIDIAASSPNKEGLAPLLNNFMEVFLEKVRKGNEMQDSDRLLYLRNEKQSLLTEILAIEAKLNILTKEISTADYAETYNVASKKTEELQRLYVNAFVDRLATENQFLEVEKSGRELQSLSLDPMVEEMVMGDQSLDFTSSWTYQQQQQLRSTTDGLTPNNPDRIYVEQRMKAMQNYEKTLQNEVRKTAKSIVYGKRDYDLRKELIQSRNKSEKTRKTEADIKKELDLSKEESVRISLGLHLGESLTSLLKHKRDLLDRIDTRIHELEVEGKAPLRIAIESLAREPDQPKGSNTQKLIMMFFAVSFGSVSILFLGFEFFDNRIRRPGDIRQALGYPPVRPIVKAPDTIPFHELMIRAPLEPAAQAISSLAIGFNLEKKNNNARIIMFTGVDSGVGTTSLALNCAHALARIVPKVLLIEGNFLTPSLCTLAGLSASPKGLADFLRGSGSVSDYIVNSSEQMLEIIYAGTVSEKPTSQHRIRELLEEVKNRYDFICIDCSPVTESDMTENFALYSDIIALICLADSTLYKDLRRAAELLIRLEVPAIAPVLNWGGNKRAISIDKLLERKPDFLNKINTRKIEEFIRNLPPASQLFDTIKKRVAGFMQSTKKMFDKLLKKKKNPS</sequence>
<dbReference type="Proteomes" id="UP000008701">
    <property type="component" value="Chromosome"/>
</dbReference>
<dbReference type="RefSeq" id="WP_011745642.1">
    <property type="nucleotide sequence ID" value="NC_008639.1"/>
</dbReference>
<evidence type="ECO:0000256" key="1">
    <source>
        <dbReference type="SAM" id="Phobius"/>
    </source>
</evidence>
<keyword evidence="4" id="KW-1185">Reference proteome</keyword>
<dbReference type="PANTHER" id="PTHR32309">
    <property type="entry name" value="TYROSINE-PROTEIN KINASE"/>
    <property type="match status" value="1"/>
</dbReference>
<evidence type="ECO:0000313" key="3">
    <source>
        <dbReference type="EMBL" id="ABL65835.1"/>
    </source>
</evidence>
<dbReference type="Pfam" id="PF13614">
    <property type="entry name" value="AAA_31"/>
    <property type="match status" value="1"/>
</dbReference>
<feature type="transmembrane region" description="Helical" evidence="1">
    <location>
        <begin position="29"/>
        <end position="51"/>
    </location>
</feature>
<keyword evidence="1" id="KW-1133">Transmembrane helix</keyword>
<accession>A1BHF8</accession>
<dbReference type="HOGENOM" id="CLU_365127_0_0_10"/>
<name>A1BHF8_CHLPD</name>
<dbReference type="KEGG" id="cph:Cpha266_1819"/>
<proteinExistence type="predicted"/>
<dbReference type="InterPro" id="IPR050445">
    <property type="entry name" value="Bact_polysacc_biosynth/exp"/>
</dbReference>
<dbReference type="Gene3D" id="3.40.50.300">
    <property type="entry name" value="P-loop containing nucleotide triphosphate hydrolases"/>
    <property type="match status" value="1"/>
</dbReference>
<evidence type="ECO:0000259" key="2">
    <source>
        <dbReference type="Pfam" id="PF13614"/>
    </source>
</evidence>
<protein>
    <submittedName>
        <fullName evidence="3">Uncharacterized protein involved in exopolysaccharide biosynthesis-like protein</fullName>
    </submittedName>
</protein>
<dbReference type="PANTHER" id="PTHR32309:SF31">
    <property type="entry name" value="CAPSULAR EXOPOLYSACCHARIDE FAMILY"/>
    <property type="match status" value="1"/>
</dbReference>
<keyword evidence="1" id="KW-0472">Membrane</keyword>
<dbReference type="AlphaFoldDB" id="A1BHF8"/>
<keyword evidence="1" id="KW-0812">Transmembrane</keyword>
<dbReference type="InterPro" id="IPR025669">
    <property type="entry name" value="AAA_dom"/>
</dbReference>
<gene>
    <name evidence="3" type="ordered locus">Cpha266_1819</name>
</gene>
<feature type="domain" description="AAA" evidence="2">
    <location>
        <begin position="525"/>
        <end position="657"/>
    </location>
</feature>
<feature type="transmembrane region" description="Helical" evidence="1">
    <location>
        <begin position="439"/>
        <end position="458"/>
    </location>
</feature>
<dbReference type="SUPFAM" id="SSF52540">
    <property type="entry name" value="P-loop containing nucleoside triphosphate hydrolases"/>
    <property type="match status" value="1"/>
</dbReference>
<dbReference type="OrthoDB" id="9794577at2"/>
<dbReference type="eggNOG" id="COG3206">
    <property type="taxonomic scope" value="Bacteria"/>
</dbReference>
<dbReference type="STRING" id="290317.Cpha266_1819"/>
<organism evidence="3 4">
    <name type="scientific">Chlorobium phaeobacteroides (strain DSM 266 / SMG 266 / 2430)</name>
    <dbReference type="NCBI Taxonomy" id="290317"/>
    <lineage>
        <taxon>Bacteria</taxon>
        <taxon>Pseudomonadati</taxon>
        <taxon>Chlorobiota</taxon>
        <taxon>Chlorobiia</taxon>
        <taxon>Chlorobiales</taxon>
        <taxon>Chlorobiaceae</taxon>
        <taxon>Chlorobium/Pelodictyon group</taxon>
        <taxon>Chlorobium</taxon>
    </lineage>
</organism>
<reference evidence="3 4" key="1">
    <citation type="submission" date="2006-12" db="EMBL/GenBank/DDBJ databases">
        <title>Complete sequence of Chlorobium phaeobacteroides DSM 266.</title>
        <authorList>
            <consortium name="US DOE Joint Genome Institute"/>
            <person name="Copeland A."/>
            <person name="Lucas S."/>
            <person name="Lapidus A."/>
            <person name="Barry K."/>
            <person name="Detter J.C."/>
            <person name="Glavina del Rio T."/>
            <person name="Hammon N."/>
            <person name="Israni S."/>
            <person name="Pitluck S."/>
            <person name="Goltsman E."/>
            <person name="Schmutz J."/>
            <person name="Larimer F."/>
            <person name="Land M."/>
            <person name="Hauser L."/>
            <person name="Mikhailova N."/>
            <person name="Li T."/>
            <person name="Overmann J."/>
            <person name="Bryant D.A."/>
            <person name="Richardson P."/>
        </authorList>
    </citation>
    <scope>NUCLEOTIDE SEQUENCE [LARGE SCALE GENOMIC DNA]</scope>
    <source>
        <strain evidence="3 4">DSM 266</strain>
    </source>
</reference>
<dbReference type="EMBL" id="CP000492">
    <property type="protein sequence ID" value="ABL65835.1"/>
    <property type="molecule type" value="Genomic_DNA"/>
</dbReference>
<dbReference type="eggNOG" id="COG0489">
    <property type="taxonomic scope" value="Bacteria"/>
</dbReference>
<dbReference type="InterPro" id="IPR027417">
    <property type="entry name" value="P-loop_NTPase"/>
</dbReference>
<evidence type="ECO:0000313" key="4">
    <source>
        <dbReference type="Proteomes" id="UP000008701"/>
    </source>
</evidence>